<dbReference type="Proteomes" id="UP000233727">
    <property type="component" value="Unassembled WGS sequence"/>
</dbReference>
<dbReference type="EMBL" id="JABAGI010000022">
    <property type="protein sequence ID" value="NME62907.1"/>
    <property type="molecule type" value="Genomic_DNA"/>
</dbReference>
<accession>A0A2N3QGJ7</accession>
<gene>
    <name evidence="3" type="ORF">CQR47_1509</name>
    <name evidence="2" type="ORF">HF844_08945</name>
</gene>
<evidence type="ECO:0000313" key="3">
    <source>
        <dbReference type="EMBL" id="PKU90263.1"/>
    </source>
</evidence>
<reference evidence="3 4" key="1">
    <citation type="submission" date="2017-10" db="EMBL/GenBank/DDBJ databases">
        <title>Bifidobacterium genomics.</title>
        <authorList>
            <person name="Lugli G.A."/>
            <person name="Milani C."/>
            <person name="Mancabelli L."/>
        </authorList>
    </citation>
    <scope>NUCLEOTIDE SEQUENCE [LARGE SCALE GENOMIC DNA]</scope>
    <source>
        <strain evidence="3 4">1542B</strain>
    </source>
</reference>
<evidence type="ECO:0000313" key="2">
    <source>
        <dbReference type="EMBL" id="NME62907.1"/>
    </source>
</evidence>
<evidence type="ECO:0000313" key="4">
    <source>
        <dbReference type="Proteomes" id="UP000233727"/>
    </source>
</evidence>
<reference evidence="2 5" key="2">
    <citation type="submission" date="2020-04" db="EMBL/GenBank/DDBJ databases">
        <authorList>
            <person name="Hitch T.C.A."/>
            <person name="Wylensek D."/>
            <person name="Clavel T."/>
        </authorList>
    </citation>
    <scope>NUCLEOTIDE SEQUENCE [LARGE SCALE GENOMIC DNA]</scope>
    <source>
        <strain evidence="2 5">BSM-130-P53-3C</strain>
    </source>
</reference>
<evidence type="ECO:0000313" key="5">
    <source>
        <dbReference type="Proteomes" id="UP000588369"/>
    </source>
</evidence>
<dbReference type="AlphaFoldDB" id="A0A2N3QGJ7"/>
<feature type="compositionally biased region" description="Basic and acidic residues" evidence="1">
    <location>
        <begin position="32"/>
        <end position="44"/>
    </location>
</feature>
<evidence type="ECO:0000256" key="1">
    <source>
        <dbReference type="SAM" id="MobiDB-lite"/>
    </source>
</evidence>
<dbReference type="Proteomes" id="UP000588369">
    <property type="component" value="Unassembled WGS sequence"/>
</dbReference>
<name>A0A2N3QGJ7_9BIFI</name>
<protein>
    <submittedName>
        <fullName evidence="3">Uncharacterized protein</fullName>
    </submittedName>
</protein>
<dbReference type="RefSeq" id="WP_101452576.1">
    <property type="nucleotide sequence ID" value="NZ_JABAGI010000022.1"/>
</dbReference>
<dbReference type="GeneID" id="78110445"/>
<sequence>MNQIRPIRQIRPIHPASALSALSRMATKSRMYENHAFHAGRERQSGAPRSPPQHGFAPL</sequence>
<organism evidence="3 4">
    <name type="scientific">Bifidobacterium thermophilum</name>
    <dbReference type="NCBI Taxonomy" id="33905"/>
    <lineage>
        <taxon>Bacteria</taxon>
        <taxon>Bacillati</taxon>
        <taxon>Actinomycetota</taxon>
        <taxon>Actinomycetes</taxon>
        <taxon>Bifidobacteriales</taxon>
        <taxon>Bifidobacteriaceae</taxon>
        <taxon>Bifidobacterium</taxon>
    </lineage>
</organism>
<proteinExistence type="predicted"/>
<dbReference type="EMBL" id="PCGY01000018">
    <property type="protein sequence ID" value="PKU90263.1"/>
    <property type="molecule type" value="Genomic_DNA"/>
</dbReference>
<feature type="region of interest" description="Disordered" evidence="1">
    <location>
        <begin position="32"/>
        <end position="59"/>
    </location>
</feature>
<comment type="caution">
    <text evidence="3">The sequence shown here is derived from an EMBL/GenBank/DDBJ whole genome shotgun (WGS) entry which is preliminary data.</text>
</comment>